<reference evidence="2" key="1">
    <citation type="journal article" date="2014" name="Front. Microbiol.">
        <title>High frequency of phylogenetically diverse reductive dehalogenase-homologous genes in deep subseafloor sedimentary metagenomes.</title>
        <authorList>
            <person name="Kawai M."/>
            <person name="Futagami T."/>
            <person name="Toyoda A."/>
            <person name="Takaki Y."/>
            <person name="Nishi S."/>
            <person name="Hori S."/>
            <person name="Arai W."/>
            <person name="Tsubouchi T."/>
            <person name="Morono Y."/>
            <person name="Uchiyama I."/>
            <person name="Ito T."/>
            <person name="Fujiyama A."/>
            <person name="Inagaki F."/>
            <person name="Takami H."/>
        </authorList>
    </citation>
    <scope>NUCLEOTIDE SEQUENCE</scope>
    <source>
        <strain evidence="2">Expedition CK06-06</strain>
    </source>
</reference>
<organism evidence="2">
    <name type="scientific">marine sediment metagenome</name>
    <dbReference type="NCBI Taxonomy" id="412755"/>
    <lineage>
        <taxon>unclassified sequences</taxon>
        <taxon>metagenomes</taxon>
        <taxon>ecological metagenomes</taxon>
    </lineage>
</organism>
<keyword evidence="1" id="KW-0472">Membrane</keyword>
<sequence length="54" mass="6027">MKNKERIAGLVIVIVASVTFVGSIIRFSLMERLPIKKGEAIQEEVVEEQAKITN</sequence>
<keyword evidence="1" id="KW-0812">Transmembrane</keyword>
<feature type="transmembrane region" description="Helical" evidence="1">
    <location>
        <begin position="6"/>
        <end position="29"/>
    </location>
</feature>
<evidence type="ECO:0000256" key="1">
    <source>
        <dbReference type="SAM" id="Phobius"/>
    </source>
</evidence>
<name>X1D6H0_9ZZZZ</name>
<comment type="caution">
    <text evidence="2">The sequence shown here is derived from an EMBL/GenBank/DDBJ whole genome shotgun (WGS) entry which is preliminary data.</text>
</comment>
<proteinExistence type="predicted"/>
<dbReference type="AlphaFoldDB" id="X1D6H0"/>
<evidence type="ECO:0000313" key="2">
    <source>
        <dbReference type="EMBL" id="GAH16341.1"/>
    </source>
</evidence>
<keyword evidence="1" id="KW-1133">Transmembrane helix</keyword>
<dbReference type="EMBL" id="BART01037000">
    <property type="protein sequence ID" value="GAH16341.1"/>
    <property type="molecule type" value="Genomic_DNA"/>
</dbReference>
<gene>
    <name evidence="2" type="ORF">S01H4_62125</name>
</gene>
<protein>
    <submittedName>
        <fullName evidence="2">Uncharacterized protein</fullName>
    </submittedName>
</protein>
<accession>X1D6H0</accession>